<accession>E4TY21</accession>
<dbReference type="KEGG" id="sku:Sulku_0267"/>
<evidence type="ECO:0000256" key="1">
    <source>
        <dbReference type="ARBA" id="ARBA00023136"/>
    </source>
</evidence>
<dbReference type="PANTHER" id="PTHR11993:SF10">
    <property type="entry name" value="NADH DEHYDROGENASE [UBIQUINONE] IRON-SULFUR PROTEIN 2, MITOCHONDRIAL"/>
    <property type="match status" value="1"/>
</dbReference>
<gene>
    <name evidence="2" type="primary">nuoD</name>
    <name evidence="5" type="ordered locus">Sulku_0267</name>
</gene>
<evidence type="ECO:0000313" key="5">
    <source>
        <dbReference type="EMBL" id="ADR32934.1"/>
    </source>
</evidence>
<keyword evidence="2" id="KW-0874">Quinone</keyword>
<comment type="catalytic activity">
    <reaction evidence="2">
        <text>a quinone + NADH + 5 H(+)(in) = a quinol + NAD(+) + 4 H(+)(out)</text>
        <dbReference type="Rhea" id="RHEA:57888"/>
        <dbReference type="ChEBI" id="CHEBI:15378"/>
        <dbReference type="ChEBI" id="CHEBI:24646"/>
        <dbReference type="ChEBI" id="CHEBI:57540"/>
        <dbReference type="ChEBI" id="CHEBI:57945"/>
        <dbReference type="ChEBI" id="CHEBI:132124"/>
    </reaction>
</comment>
<sequence>MQQSNRLRPFFENITFDRADNELILNFGPQHPSAHGQLRLMLHLQQEQITKAHPDIGYLHRGMEKMAENMIYNEFMPTTDRMDYIASSSNNYGFALAVERLIGLDVPRRAKVIRMMLLETNRLMSHLFWLATTALDIGAMTVFLFAFREREYLMDLIEDYCGARLTHAAVRIGGVPLDLPDNFIPDLRKFLDKLPENIKDYEDLLDTNRIWKMRMENVGVISKEMAQSWGCSGIMLRASGVEWDIRKEEPYELYDEVDFNVPVSDKGDNYARYKLYMAEMRESAKILYQVLDMYEGTGPELMAHAPQYISAPKIDIMTQNYSLMQHFVLVTQGMRPPVGEVYVATESPKGELGYFINSQGGAYPYRLKLRAPSFWHTGILTDLLPGHYIPDVVSIIGTTNIVFGEVDR</sequence>
<keyword evidence="2" id="KW-0520">NAD</keyword>
<dbReference type="Gene3D" id="1.10.645.10">
    <property type="entry name" value="Cytochrome-c3 Hydrogenase, chain B"/>
    <property type="match status" value="1"/>
</dbReference>
<evidence type="ECO:0000313" key="6">
    <source>
        <dbReference type="Proteomes" id="UP000008721"/>
    </source>
</evidence>
<reference evidence="5 6" key="1">
    <citation type="journal article" date="2012" name="Stand. Genomic Sci.">
        <title>Complete genome sequence of the sulfur compounds oxidizing chemolithoautotroph Sulfuricurvum kujiense type strain (YK-1(T)).</title>
        <authorList>
            <person name="Han C."/>
            <person name="Kotsyurbenko O."/>
            <person name="Chertkov O."/>
            <person name="Held B."/>
            <person name="Lapidus A."/>
            <person name="Nolan M."/>
            <person name="Lucas S."/>
            <person name="Hammon N."/>
            <person name="Deshpande S."/>
            <person name="Cheng J.F."/>
            <person name="Tapia R."/>
            <person name="Goodwin L.A."/>
            <person name="Pitluck S."/>
            <person name="Liolios K."/>
            <person name="Pagani I."/>
            <person name="Ivanova N."/>
            <person name="Mavromatis K."/>
            <person name="Mikhailova N."/>
            <person name="Pati A."/>
            <person name="Chen A."/>
            <person name="Palaniappan K."/>
            <person name="Land M."/>
            <person name="Hauser L."/>
            <person name="Chang Y.J."/>
            <person name="Jeffries C.D."/>
            <person name="Brambilla E.M."/>
            <person name="Rohde M."/>
            <person name="Spring S."/>
            <person name="Sikorski J."/>
            <person name="Goker M."/>
            <person name="Woyke T."/>
            <person name="Bristow J."/>
            <person name="Eisen J.A."/>
            <person name="Markowitz V."/>
            <person name="Hugenholtz P."/>
            <person name="Kyrpides N.C."/>
            <person name="Klenk H.P."/>
            <person name="Detter J.C."/>
        </authorList>
    </citation>
    <scope>NUCLEOTIDE SEQUENCE [LARGE SCALE GENOMIC DNA]</scope>
    <source>
        <strain evidence="6">ATCC BAA-921 / DSM 16994 / JCM 11577 / YK-1</strain>
    </source>
</reference>
<dbReference type="EC" id="7.1.1.-" evidence="2"/>
<dbReference type="GO" id="GO:0050136">
    <property type="term" value="F:NADH dehydrogenase (quinone) (non-electrogenic) activity"/>
    <property type="evidence" value="ECO:0007669"/>
    <property type="project" value="UniProtKB-UniRule"/>
</dbReference>
<dbReference type="GO" id="GO:0048038">
    <property type="term" value="F:quinone binding"/>
    <property type="evidence" value="ECO:0007669"/>
    <property type="project" value="UniProtKB-KW"/>
</dbReference>
<comment type="subcellular location">
    <subcellularLocation>
        <location evidence="2">Cell membrane</location>
        <topology evidence="2">Peripheral membrane protein</topology>
        <orientation evidence="2">Cytoplasmic side</orientation>
    </subcellularLocation>
</comment>
<keyword evidence="2" id="KW-1278">Translocase</keyword>
<evidence type="ECO:0000259" key="4">
    <source>
        <dbReference type="Pfam" id="PF00346"/>
    </source>
</evidence>
<comment type="similarity">
    <text evidence="2">Belongs to the complex I 49 kDa subunit family.</text>
</comment>
<dbReference type="GO" id="GO:0005886">
    <property type="term" value="C:plasma membrane"/>
    <property type="evidence" value="ECO:0007669"/>
    <property type="project" value="UniProtKB-SubCell"/>
</dbReference>
<dbReference type="PANTHER" id="PTHR11993">
    <property type="entry name" value="NADH-UBIQUINONE OXIDOREDUCTASE 49 KDA SUBUNIT"/>
    <property type="match status" value="1"/>
</dbReference>
<protein>
    <recommendedName>
        <fullName evidence="2">NADH-quinone oxidoreductase subunit D</fullName>
        <ecNumber evidence="2">7.1.1.-</ecNumber>
    </recommendedName>
    <alternativeName>
        <fullName evidence="2">NADH dehydrogenase I subunit D</fullName>
    </alternativeName>
    <alternativeName>
        <fullName evidence="2">NDH-1 subunit D</fullName>
    </alternativeName>
</protein>
<dbReference type="Pfam" id="PF00346">
    <property type="entry name" value="Complex1_49kDa"/>
    <property type="match status" value="1"/>
</dbReference>
<dbReference type="RefSeq" id="WP_013459131.1">
    <property type="nucleotide sequence ID" value="NC_014762.1"/>
</dbReference>
<dbReference type="NCBIfam" id="TIGR01962">
    <property type="entry name" value="NuoD"/>
    <property type="match status" value="1"/>
</dbReference>
<dbReference type="SUPFAM" id="SSF56762">
    <property type="entry name" value="HydB/Nqo4-like"/>
    <property type="match status" value="1"/>
</dbReference>
<dbReference type="EMBL" id="CP002355">
    <property type="protein sequence ID" value="ADR32934.1"/>
    <property type="molecule type" value="Genomic_DNA"/>
</dbReference>
<name>E4TY21_SULKY</name>
<dbReference type="InterPro" id="IPR022885">
    <property type="entry name" value="NDH1_su_D/H"/>
</dbReference>
<dbReference type="HOGENOM" id="CLU_015134_1_2_7"/>
<dbReference type="GO" id="GO:0051287">
    <property type="term" value="F:NAD binding"/>
    <property type="evidence" value="ECO:0007669"/>
    <property type="project" value="InterPro"/>
</dbReference>
<comment type="function">
    <text evidence="2">NDH-1 shuttles electrons from NADH, via FMN and iron-sulfur (Fe-S) centers, to quinones in the respiratory chain. The immediate electron acceptor for the enzyme in this species is believed to be ubiquinone. Couples the redox reaction to proton translocation (for every two electrons transferred, four hydrogen ions are translocated across the cytoplasmic membrane), and thus conserves the redox energy in a proton gradient.</text>
</comment>
<feature type="transmembrane region" description="Helical" evidence="3">
    <location>
        <begin position="123"/>
        <end position="147"/>
    </location>
</feature>
<proteinExistence type="inferred from homology"/>
<dbReference type="STRING" id="709032.Sulku_0267"/>
<keyword evidence="2" id="KW-0830">Ubiquinone</keyword>
<keyword evidence="3" id="KW-1133">Transmembrane helix</keyword>
<dbReference type="InterPro" id="IPR001135">
    <property type="entry name" value="NADH_Q_OxRdtase_suD"/>
</dbReference>
<dbReference type="AlphaFoldDB" id="E4TY21"/>
<evidence type="ECO:0000256" key="3">
    <source>
        <dbReference type="SAM" id="Phobius"/>
    </source>
</evidence>
<dbReference type="OrthoDB" id="9801496at2"/>
<keyword evidence="3" id="KW-0812">Transmembrane</keyword>
<keyword evidence="1 2" id="KW-0472">Membrane</keyword>
<dbReference type="NCBIfam" id="NF004739">
    <property type="entry name" value="PRK06075.1"/>
    <property type="match status" value="1"/>
</dbReference>
<dbReference type="Proteomes" id="UP000008721">
    <property type="component" value="Chromosome"/>
</dbReference>
<evidence type="ECO:0000256" key="2">
    <source>
        <dbReference type="HAMAP-Rule" id="MF_01358"/>
    </source>
</evidence>
<dbReference type="eggNOG" id="COG0649">
    <property type="taxonomic scope" value="Bacteria"/>
</dbReference>
<comment type="subunit">
    <text evidence="2">NDH-1 is composed of 14 different subunits. Subunits NuoB, C, D, E, F, and G constitute the peripheral sector of the complex.</text>
</comment>
<keyword evidence="2" id="KW-0813">Transport</keyword>
<keyword evidence="2" id="KW-1003">Cell membrane</keyword>
<organism evidence="5 6">
    <name type="scientific">Sulfuricurvum kujiense (strain ATCC BAA-921 / DSM 16994 / JCM 11577 / YK-1)</name>
    <dbReference type="NCBI Taxonomy" id="709032"/>
    <lineage>
        <taxon>Bacteria</taxon>
        <taxon>Pseudomonadati</taxon>
        <taxon>Campylobacterota</taxon>
        <taxon>Epsilonproteobacteria</taxon>
        <taxon>Campylobacterales</taxon>
        <taxon>Sulfurimonadaceae</taxon>
        <taxon>Sulfuricurvum</taxon>
    </lineage>
</organism>
<feature type="domain" description="NADH-quinone oxidoreductase subunit D" evidence="4">
    <location>
        <begin position="136"/>
        <end position="408"/>
    </location>
</feature>
<dbReference type="HAMAP" id="MF_01358">
    <property type="entry name" value="NDH1_NuoD"/>
    <property type="match status" value="1"/>
</dbReference>
<keyword evidence="6" id="KW-1185">Reference proteome</keyword>
<dbReference type="InterPro" id="IPR029014">
    <property type="entry name" value="NiFe-Hase_large"/>
</dbReference>